<feature type="chain" id="PRO_5031170485" evidence="4">
    <location>
        <begin position="23"/>
        <end position="237"/>
    </location>
</feature>
<accession>A0A7V2T0A0</accession>
<dbReference type="Proteomes" id="UP000885750">
    <property type="component" value="Unassembled WGS sequence"/>
</dbReference>
<evidence type="ECO:0000256" key="2">
    <source>
        <dbReference type="ARBA" id="ARBA00023043"/>
    </source>
</evidence>
<proteinExistence type="predicted"/>
<dbReference type="AlphaFoldDB" id="A0A7V2T0A0"/>
<dbReference type="InterPro" id="IPR002110">
    <property type="entry name" value="Ankyrin_rpt"/>
</dbReference>
<feature type="signal peptide" evidence="4">
    <location>
        <begin position="1"/>
        <end position="22"/>
    </location>
</feature>
<sequence>MNKKLIGFASVLIVFTSQTAFSAQKNALNMSESEIIDLLNGKIEKVQAKQHKIIKQQKNNTAQRQLINQQPLQRKRVVAPKTVSPPVKAPAKRVNLSSIPAWRRPASPTMTRSSDDALFGAAKTRNMSLLRQLIGEGANVNHQNFNGETALHIAASLGNLQMVQYLISQGANVNAKTGTSWMPIHHAMRFGYPRVAQLLISHKASLSGKTIDGFTALDFAKKSKNPQIQSLAKKYGY</sequence>
<dbReference type="PANTHER" id="PTHR24171">
    <property type="entry name" value="ANKYRIN REPEAT DOMAIN-CONTAINING PROTEIN 39-RELATED"/>
    <property type="match status" value="1"/>
</dbReference>
<comment type="caution">
    <text evidence="5">The sequence shown here is derived from an EMBL/GenBank/DDBJ whole genome shotgun (WGS) entry which is preliminary data.</text>
</comment>
<dbReference type="SMART" id="SM00248">
    <property type="entry name" value="ANK"/>
    <property type="match status" value="3"/>
</dbReference>
<protein>
    <submittedName>
        <fullName evidence="5">Ankyrin repeat domain-containing protein</fullName>
    </submittedName>
</protein>
<evidence type="ECO:0000256" key="1">
    <source>
        <dbReference type="ARBA" id="ARBA00022737"/>
    </source>
</evidence>
<dbReference type="Gene3D" id="1.25.40.20">
    <property type="entry name" value="Ankyrin repeat-containing domain"/>
    <property type="match status" value="1"/>
</dbReference>
<keyword evidence="4" id="KW-0732">Signal</keyword>
<evidence type="ECO:0000313" key="5">
    <source>
        <dbReference type="EMBL" id="HFC92761.1"/>
    </source>
</evidence>
<gene>
    <name evidence="5" type="ORF">ENJ51_08100</name>
</gene>
<reference evidence="5" key="1">
    <citation type="journal article" date="2020" name="mSystems">
        <title>Genome- and Community-Level Interaction Insights into Carbon Utilization and Element Cycling Functions of Hydrothermarchaeota in Hydrothermal Sediment.</title>
        <authorList>
            <person name="Zhou Z."/>
            <person name="Liu Y."/>
            <person name="Xu W."/>
            <person name="Pan J."/>
            <person name="Luo Z.H."/>
            <person name="Li M."/>
        </authorList>
    </citation>
    <scope>NUCLEOTIDE SEQUENCE [LARGE SCALE GENOMIC DNA]</scope>
    <source>
        <strain evidence="5">HyVt-493</strain>
    </source>
</reference>
<dbReference type="SUPFAM" id="SSF48403">
    <property type="entry name" value="Ankyrin repeat"/>
    <property type="match status" value="1"/>
</dbReference>
<dbReference type="EMBL" id="DRMS01000301">
    <property type="protein sequence ID" value="HFC92761.1"/>
    <property type="molecule type" value="Genomic_DNA"/>
</dbReference>
<evidence type="ECO:0000256" key="3">
    <source>
        <dbReference type="PROSITE-ProRule" id="PRU00023"/>
    </source>
</evidence>
<keyword evidence="2 3" id="KW-0040">ANK repeat</keyword>
<keyword evidence="1" id="KW-0677">Repeat</keyword>
<feature type="repeat" description="ANK" evidence="3">
    <location>
        <begin position="146"/>
        <end position="178"/>
    </location>
</feature>
<dbReference type="InterPro" id="IPR036770">
    <property type="entry name" value="Ankyrin_rpt-contain_sf"/>
</dbReference>
<dbReference type="PRINTS" id="PR01415">
    <property type="entry name" value="ANKYRIN"/>
</dbReference>
<dbReference type="PROSITE" id="PS50088">
    <property type="entry name" value="ANK_REPEAT"/>
    <property type="match status" value="1"/>
</dbReference>
<organism evidence="5">
    <name type="scientific">Leucothrix mucor</name>
    <dbReference type="NCBI Taxonomy" id="45248"/>
    <lineage>
        <taxon>Bacteria</taxon>
        <taxon>Pseudomonadati</taxon>
        <taxon>Pseudomonadota</taxon>
        <taxon>Gammaproteobacteria</taxon>
        <taxon>Thiotrichales</taxon>
        <taxon>Thiotrichaceae</taxon>
        <taxon>Leucothrix</taxon>
    </lineage>
</organism>
<evidence type="ECO:0000256" key="4">
    <source>
        <dbReference type="SAM" id="SignalP"/>
    </source>
</evidence>
<name>A0A7V2T0A0_LEUMU</name>
<dbReference type="PROSITE" id="PS50297">
    <property type="entry name" value="ANK_REP_REGION"/>
    <property type="match status" value="1"/>
</dbReference>
<dbReference type="Pfam" id="PF12796">
    <property type="entry name" value="Ank_2"/>
    <property type="match status" value="1"/>
</dbReference>